<keyword evidence="2" id="KW-1185">Reference proteome</keyword>
<dbReference type="NCBIfam" id="TIGR04282">
    <property type="entry name" value="glyco_like_cofC"/>
    <property type="match status" value="1"/>
</dbReference>
<protein>
    <recommendedName>
        <fullName evidence="3">Glycosyltransferase</fullName>
    </recommendedName>
</protein>
<reference evidence="1 2" key="1">
    <citation type="submission" date="2022-01" db="EMBL/GenBank/DDBJ databases">
        <title>Desulfofustis limnae sp. nov., a novel mesophilic sulfate-reducing bacterium isolated from marsh soil.</title>
        <authorList>
            <person name="Watanabe M."/>
            <person name="Takahashi A."/>
            <person name="Kojima H."/>
            <person name="Fukui M."/>
        </authorList>
    </citation>
    <scope>NUCLEOTIDE SEQUENCE [LARGE SCALE GENOMIC DNA]</scope>
    <source>
        <strain evidence="1 2">PPLL</strain>
    </source>
</reference>
<organism evidence="1 2">
    <name type="scientific">Desulfofustis limnaeus</name>
    <dbReference type="NCBI Taxonomy" id="2740163"/>
    <lineage>
        <taxon>Bacteria</taxon>
        <taxon>Pseudomonadati</taxon>
        <taxon>Thermodesulfobacteriota</taxon>
        <taxon>Desulfobulbia</taxon>
        <taxon>Desulfobulbales</taxon>
        <taxon>Desulfocapsaceae</taxon>
        <taxon>Desulfofustis</taxon>
    </lineage>
</organism>
<dbReference type="SUPFAM" id="SSF53448">
    <property type="entry name" value="Nucleotide-diphospho-sugar transferases"/>
    <property type="match status" value="1"/>
</dbReference>
<accession>A0ABN6MAD3</accession>
<dbReference type="PANTHER" id="PTHR36529:SF1">
    <property type="entry name" value="GLYCOSYLTRANSFERASE"/>
    <property type="match status" value="1"/>
</dbReference>
<sequence>MNPTDRLIIFTRYPRAGTTKTRLIPELGPAGAAHLQKRLTERVVAEARLFLRDNPNVVLEIWHEGGTPEEMAMWLGLFSYRAQGVGDIGTRMAAALQSAFAAGARRAVLVGSDIPGLDSGIINQAFVALAEHALVLGPSRDGGYYLIGLQNGQAELLVPLLLDDMAWSSETVLAVTLERCAAHGFQASLLPLLHDVDRPEDLELLRGEELLP</sequence>
<evidence type="ECO:0008006" key="3">
    <source>
        <dbReference type="Google" id="ProtNLM"/>
    </source>
</evidence>
<gene>
    <name evidence="1" type="ORF">DPPLL_31260</name>
</gene>
<evidence type="ECO:0000313" key="1">
    <source>
        <dbReference type="EMBL" id="BDD88761.1"/>
    </source>
</evidence>
<dbReference type="RefSeq" id="WP_284152096.1">
    <property type="nucleotide sequence ID" value="NZ_AP025516.1"/>
</dbReference>
<evidence type="ECO:0000313" key="2">
    <source>
        <dbReference type="Proteomes" id="UP000830055"/>
    </source>
</evidence>
<dbReference type="Gene3D" id="3.90.550.10">
    <property type="entry name" value="Spore Coat Polysaccharide Biosynthesis Protein SpsA, Chain A"/>
    <property type="match status" value="1"/>
</dbReference>
<dbReference type="Pfam" id="PF09837">
    <property type="entry name" value="DUF2064"/>
    <property type="match status" value="1"/>
</dbReference>
<dbReference type="InterPro" id="IPR029044">
    <property type="entry name" value="Nucleotide-diphossugar_trans"/>
</dbReference>
<proteinExistence type="predicted"/>
<name>A0ABN6MAD3_9BACT</name>
<dbReference type="Proteomes" id="UP000830055">
    <property type="component" value="Chromosome"/>
</dbReference>
<dbReference type="EMBL" id="AP025516">
    <property type="protein sequence ID" value="BDD88761.1"/>
    <property type="molecule type" value="Genomic_DNA"/>
</dbReference>
<dbReference type="PANTHER" id="PTHR36529">
    <property type="entry name" value="SLL1095 PROTEIN"/>
    <property type="match status" value="1"/>
</dbReference>
<dbReference type="InterPro" id="IPR018641">
    <property type="entry name" value="Trfase_1_rSAM/seldom-assoc"/>
</dbReference>